<dbReference type="Proteomes" id="UP001280121">
    <property type="component" value="Unassembled WGS sequence"/>
</dbReference>
<proteinExistence type="inferred from homology"/>
<comment type="caution">
    <text evidence="3">The sequence shown here is derived from an EMBL/GenBank/DDBJ whole genome shotgun (WGS) entry which is preliminary data.</text>
</comment>
<evidence type="ECO:0000256" key="2">
    <source>
        <dbReference type="ARBA" id="ARBA00022729"/>
    </source>
</evidence>
<dbReference type="GO" id="GO:0006508">
    <property type="term" value="P:proteolysis"/>
    <property type="evidence" value="ECO:0007669"/>
    <property type="project" value="InterPro"/>
</dbReference>
<dbReference type="SUPFAM" id="SSF52743">
    <property type="entry name" value="Subtilisin-like"/>
    <property type="match status" value="1"/>
</dbReference>
<comment type="similarity">
    <text evidence="1">Belongs to the peptidase S8 family.</text>
</comment>
<reference evidence="3" key="1">
    <citation type="journal article" date="2023" name="Plant J.">
        <title>Genome sequences and population genomics provide insights into the demographic history, inbreeding, and mutation load of two 'living fossil' tree species of Dipteronia.</title>
        <authorList>
            <person name="Feng Y."/>
            <person name="Comes H.P."/>
            <person name="Chen J."/>
            <person name="Zhu S."/>
            <person name="Lu R."/>
            <person name="Zhang X."/>
            <person name="Li P."/>
            <person name="Qiu J."/>
            <person name="Olsen K.M."/>
            <person name="Qiu Y."/>
        </authorList>
    </citation>
    <scope>NUCLEOTIDE SEQUENCE</scope>
    <source>
        <strain evidence="3">KIB01</strain>
    </source>
</reference>
<dbReference type="InterPro" id="IPR045051">
    <property type="entry name" value="SBT"/>
</dbReference>
<dbReference type="EMBL" id="JANJYI010000007">
    <property type="protein sequence ID" value="KAK2642158.1"/>
    <property type="molecule type" value="Genomic_DNA"/>
</dbReference>
<name>A0AAD9TUV8_9ROSI</name>
<evidence type="ECO:0000313" key="4">
    <source>
        <dbReference type="Proteomes" id="UP001280121"/>
    </source>
</evidence>
<accession>A0AAD9TUV8</accession>
<keyword evidence="4" id="KW-1185">Reference proteome</keyword>
<dbReference type="GO" id="GO:0004252">
    <property type="term" value="F:serine-type endopeptidase activity"/>
    <property type="evidence" value="ECO:0007669"/>
    <property type="project" value="InterPro"/>
</dbReference>
<dbReference type="PANTHER" id="PTHR10795">
    <property type="entry name" value="PROPROTEIN CONVERTASE SUBTILISIN/KEXIN"/>
    <property type="match status" value="1"/>
</dbReference>
<protein>
    <submittedName>
        <fullName evidence="3">Uncharacterized protein</fullName>
    </submittedName>
</protein>
<dbReference type="Gene3D" id="3.40.50.200">
    <property type="entry name" value="Peptidase S8/S53 domain"/>
    <property type="match status" value="1"/>
</dbReference>
<keyword evidence="2" id="KW-0732">Signal</keyword>
<dbReference type="AlphaFoldDB" id="A0AAD9TUV8"/>
<dbReference type="Gene3D" id="3.50.30.30">
    <property type="match status" value="1"/>
</dbReference>
<evidence type="ECO:0000256" key="1">
    <source>
        <dbReference type="ARBA" id="ARBA00011073"/>
    </source>
</evidence>
<organism evidence="3 4">
    <name type="scientific">Dipteronia dyeriana</name>
    <dbReference type="NCBI Taxonomy" id="168575"/>
    <lineage>
        <taxon>Eukaryota</taxon>
        <taxon>Viridiplantae</taxon>
        <taxon>Streptophyta</taxon>
        <taxon>Embryophyta</taxon>
        <taxon>Tracheophyta</taxon>
        <taxon>Spermatophyta</taxon>
        <taxon>Magnoliopsida</taxon>
        <taxon>eudicotyledons</taxon>
        <taxon>Gunneridae</taxon>
        <taxon>Pentapetalae</taxon>
        <taxon>rosids</taxon>
        <taxon>malvids</taxon>
        <taxon>Sapindales</taxon>
        <taxon>Sapindaceae</taxon>
        <taxon>Hippocastanoideae</taxon>
        <taxon>Acereae</taxon>
        <taxon>Dipteronia</taxon>
    </lineage>
</organism>
<dbReference type="InterPro" id="IPR036852">
    <property type="entry name" value="Peptidase_S8/S53_dom_sf"/>
</dbReference>
<evidence type="ECO:0000313" key="3">
    <source>
        <dbReference type="EMBL" id="KAK2642158.1"/>
    </source>
</evidence>
<sequence length="158" mass="17218">MHLRESVYEICEFPWGCSEFDVLTAFDDANADWVHIIAFGATYADLSDFAYDSATIGAFHAMENCILTTAPANNYGPEPATASVVVPWILSVAASYTDRLFIGNAVLGNGTTLIDAAVNPFGLTGEKFPVQYGKTNLHPSYTWDENSSTHSLDVDLIR</sequence>
<gene>
    <name evidence="3" type="ORF">Ddye_023921</name>
</gene>